<reference evidence="1" key="1">
    <citation type="journal article" date="2021" name="Nat. Commun.">
        <title>Genetic determinants of endophytism in the Arabidopsis root mycobiome.</title>
        <authorList>
            <person name="Mesny F."/>
            <person name="Miyauchi S."/>
            <person name="Thiergart T."/>
            <person name="Pickel B."/>
            <person name="Atanasova L."/>
            <person name="Karlsson M."/>
            <person name="Huettel B."/>
            <person name="Barry K.W."/>
            <person name="Haridas S."/>
            <person name="Chen C."/>
            <person name="Bauer D."/>
            <person name="Andreopoulos W."/>
            <person name="Pangilinan J."/>
            <person name="LaButti K."/>
            <person name="Riley R."/>
            <person name="Lipzen A."/>
            <person name="Clum A."/>
            <person name="Drula E."/>
            <person name="Henrissat B."/>
            <person name="Kohler A."/>
            <person name="Grigoriev I.V."/>
            <person name="Martin F.M."/>
            <person name="Hacquard S."/>
        </authorList>
    </citation>
    <scope>NUCLEOTIDE SEQUENCE</scope>
    <source>
        <strain evidence="1">MPI-CAGE-AT-0147</strain>
    </source>
</reference>
<accession>A0A9P9D1E7</accession>
<name>A0A9P9D1E7_9HYPO</name>
<gene>
    <name evidence="1" type="ORF">EDB81DRAFT_768756</name>
</gene>
<evidence type="ECO:0000313" key="1">
    <source>
        <dbReference type="EMBL" id="KAH7110682.1"/>
    </source>
</evidence>
<dbReference type="AlphaFoldDB" id="A0A9P9D1E7"/>
<evidence type="ECO:0008006" key="3">
    <source>
        <dbReference type="Google" id="ProtNLM"/>
    </source>
</evidence>
<dbReference type="Proteomes" id="UP000738349">
    <property type="component" value="Unassembled WGS sequence"/>
</dbReference>
<evidence type="ECO:0000313" key="2">
    <source>
        <dbReference type="Proteomes" id="UP000738349"/>
    </source>
</evidence>
<dbReference type="InterPro" id="IPR036852">
    <property type="entry name" value="Peptidase_S8/S53_dom_sf"/>
</dbReference>
<dbReference type="EMBL" id="JAGMUV010000044">
    <property type="protein sequence ID" value="KAH7110682.1"/>
    <property type="molecule type" value="Genomic_DNA"/>
</dbReference>
<protein>
    <recommendedName>
        <fullName evidence="3">Peptidase S8/S53 domain-containing protein</fullName>
    </recommendedName>
</protein>
<comment type="caution">
    <text evidence="1">The sequence shown here is derived from an EMBL/GenBank/DDBJ whole genome shotgun (WGS) entry which is preliminary data.</text>
</comment>
<organism evidence="1 2">
    <name type="scientific">Dactylonectria macrodidyma</name>
    <dbReference type="NCBI Taxonomy" id="307937"/>
    <lineage>
        <taxon>Eukaryota</taxon>
        <taxon>Fungi</taxon>
        <taxon>Dikarya</taxon>
        <taxon>Ascomycota</taxon>
        <taxon>Pezizomycotina</taxon>
        <taxon>Sordariomycetes</taxon>
        <taxon>Hypocreomycetidae</taxon>
        <taxon>Hypocreales</taxon>
        <taxon>Nectriaceae</taxon>
        <taxon>Dactylonectria</taxon>
    </lineage>
</organism>
<keyword evidence="2" id="KW-1185">Reference proteome</keyword>
<dbReference type="OrthoDB" id="5093543at2759"/>
<dbReference type="GO" id="GO:0006508">
    <property type="term" value="P:proteolysis"/>
    <property type="evidence" value="ECO:0007669"/>
    <property type="project" value="InterPro"/>
</dbReference>
<dbReference type="Gene3D" id="3.40.50.200">
    <property type="entry name" value="Peptidase S8/S53 domain"/>
    <property type="match status" value="1"/>
</dbReference>
<dbReference type="SUPFAM" id="SSF52743">
    <property type="entry name" value="Subtilisin-like"/>
    <property type="match status" value="1"/>
</dbReference>
<proteinExistence type="predicted"/>
<sequence length="250" mass="27301">MRKIQRTPGRIEDNIVIALIDDGVDMFDASLLKKVLEGKSFNYYYDKVRQVFLSATGHSTAIASMIWHVCLMAKIYPNYTAQDAIQAARDKKATIISMSWTLPGPKTRTNPEEDERVDVVKDCVANSGSGGTKNGGPNPVADFKYETGSSVVTALASSVATMIIYCVKASIFLIAKKANQNVTGLILGIGIHDDGAISVAKSKAMWQIGDELNKISHVLEQAQAQSWKAEVKQESIKRFVEFGQKPAKST</sequence>
<dbReference type="GO" id="GO:0004252">
    <property type="term" value="F:serine-type endopeptidase activity"/>
    <property type="evidence" value="ECO:0007669"/>
    <property type="project" value="InterPro"/>
</dbReference>